<accession>A0A382JA20</accession>
<protein>
    <submittedName>
        <fullName evidence="1">Uncharacterized protein</fullName>
    </submittedName>
</protein>
<dbReference type="EMBL" id="UINC01072829">
    <property type="protein sequence ID" value="SVC08746.1"/>
    <property type="molecule type" value="Genomic_DNA"/>
</dbReference>
<feature type="non-terminal residue" evidence="1">
    <location>
        <position position="31"/>
    </location>
</feature>
<reference evidence="1" key="1">
    <citation type="submission" date="2018-05" db="EMBL/GenBank/DDBJ databases">
        <authorList>
            <person name="Lanie J.A."/>
            <person name="Ng W.-L."/>
            <person name="Kazmierczak K.M."/>
            <person name="Andrzejewski T.M."/>
            <person name="Davidsen T.M."/>
            <person name="Wayne K.J."/>
            <person name="Tettelin H."/>
            <person name="Glass J.I."/>
            <person name="Rusch D."/>
            <person name="Podicherti R."/>
            <person name="Tsui H.-C.T."/>
            <person name="Winkler M.E."/>
        </authorList>
    </citation>
    <scope>NUCLEOTIDE SEQUENCE</scope>
</reference>
<gene>
    <name evidence="1" type="ORF">METZ01_LOCUS261600</name>
</gene>
<name>A0A382JA20_9ZZZZ</name>
<evidence type="ECO:0000313" key="1">
    <source>
        <dbReference type="EMBL" id="SVC08746.1"/>
    </source>
</evidence>
<dbReference type="AlphaFoldDB" id="A0A382JA20"/>
<organism evidence="1">
    <name type="scientific">marine metagenome</name>
    <dbReference type="NCBI Taxonomy" id="408172"/>
    <lineage>
        <taxon>unclassified sequences</taxon>
        <taxon>metagenomes</taxon>
        <taxon>ecological metagenomes</taxon>
    </lineage>
</organism>
<proteinExistence type="predicted"/>
<sequence>MKKMISVIFMTLFFAVNLSAQSAKYFSDTFA</sequence>